<dbReference type="PANTHER" id="PTHR45615">
    <property type="entry name" value="MYOSIN HEAVY CHAIN, NON-MUSCLE"/>
    <property type="match status" value="1"/>
</dbReference>
<keyword evidence="1" id="KW-0175">Coiled coil</keyword>
<feature type="compositionally biased region" description="Polar residues" evidence="2">
    <location>
        <begin position="150"/>
        <end position="162"/>
    </location>
</feature>
<feature type="compositionally biased region" description="Pro residues" evidence="2">
    <location>
        <begin position="130"/>
        <end position="140"/>
    </location>
</feature>
<evidence type="ECO:0000256" key="1">
    <source>
        <dbReference type="SAM" id="Coils"/>
    </source>
</evidence>
<organism evidence="3 4">
    <name type="scientific">Imshaugia aleurites</name>
    <dbReference type="NCBI Taxonomy" id="172621"/>
    <lineage>
        <taxon>Eukaryota</taxon>
        <taxon>Fungi</taxon>
        <taxon>Dikarya</taxon>
        <taxon>Ascomycota</taxon>
        <taxon>Pezizomycotina</taxon>
        <taxon>Lecanoromycetes</taxon>
        <taxon>OSLEUM clade</taxon>
        <taxon>Lecanoromycetidae</taxon>
        <taxon>Lecanorales</taxon>
        <taxon>Lecanorineae</taxon>
        <taxon>Parmeliaceae</taxon>
        <taxon>Imshaugia</taxon>
    </lineage>
</organism>
<feature type="compositionally biased region" description="Polar residues" evidence="2">
    <location>
        <begin position="197"/>
        <end position="224"/>
    </location>
</feature>
<gene>
    <name evidence="3" type="ORF">IMSHALPRED_005673</name>
</gene>
<feature type="compositionally biased region" description="Low complexity" evidence="2">
    <location>
        <begin position="71"/>
        <end position="82"/>
    </location>
</feature>
<dbReference type="AlphaFoldDB" id="A0A8H3FD16"/>
<feature type="compositionally biased region" description="Polar residues" evidence="2">
    <location>
        <begin position="915"/>
        <end position="935"/>
    </location>
</feature>
<reference evidence="3" key="1">
    <citation type="submission" date="2021-03" db="EMBL/GenBank/DDBJ databases">
        <authorList>
            <person name="Tagirdzhanova G."/>
        </authorList>
    </citation>
    <scope>NUCLEOTIDE SEQUENCE</scope>
</reference>
<dbReference type="Proteomes" id="UP000664534">
    <property type="component" value="Unassembled WGS sequence"/>
</dbReference>
<feature type="compositionally biased region" description="Polar residues" evidence="2">
    <location>
        <begin position="946"/>
        <end position="970"/>
    </location>
</feature>
<keyword evidence="4" id="KW-1185">Reference proteome</keyword>
<feature type="coiled-coil region" evidence="1">
    <location>
        <begin position="712"/>
        <end position="781"/>
    </location>
</feature>
<evidence type="ECO:0000256" key="2">
    <source>
        <dbReference type="SAM" id="MobiDB-lite"/>
    </source>
</evidence>
<sequence>MAASNEPLSPGSRISMADNAYDREWRQAEGQDWPTPLISSIEEDFHLDLQDHNDSRLPTEAGEPVLNDVLSGRSGQSSRQGSEQNTQGAPIKVLTRPVSSGKDPAAGFSFTKAKPMQQFDFRRPKQIPVIPQPQDLPPPSRDTSTETHSHQSSILRDTNQADHNVVDATAQQGPSPKNQSTPGFNDRLPVPFPNATPAYTLSHNYPTPNTTSGPIQLNFSSTRAPSHGFSMSADDTLTNSHLEEKRHLLDTVSSNHSKPATTGAASSHRAAEDMRIVDQPQAKNPNHSRKATRDPLTSVSGTPRVTKPRRRKTKTGPAMEGPAPLNHKVAYTVEDLLRLLMYRQSQEQQELKYFRALQPQKEAEIQKLRDISDDLSNELQEVVQRETQTTNELSKIKANKPIWESKIKRLSDYVKGLTNDHNRLREDADDLHKRHKDISVVGKDLHDTLEDAQKSVEHERIRSQRLEDDARHRLETLAQTVQHQNTQLRSDETLLMVERDRNNRLEDQVSRITASHGQLLELFAGHRDTITSKIDNLMHQAQSIVPSSKASDSDSNYPIRPMLEQCVGILENLQNENTDTVKPEDLRKLNDTMDSFVEGIARSVEACEENSNSIEAGQKQLALAVQDQLRALSGNIFSEHALSEQIIDLREMKATIRERLQATESSLRDARQEVLTLRLKDQEQSRRVVALETVAARAQNQPAETPQSLLRIQELDSRNRDLQSEIFTLRKEATDLSSQLQQSSADAREGTERVTTIRDQLEAAREAMTRLQEEKSTSERQAIFEREQLRKELSKAANMQLASMQSEHMNIIQQLKLEKSPAEEKLKTVTRQFNTLRAEKEKAEKQNVQLEVSLQAAHSERDAVTGVRKALQLHLKEMETRQSETNSKNGDLETKLNKANDQLKAKDLENMRLQAGQSTRPSSSKALEQHPSVQGAQRIHNKHAQYRNSQHASISQSPFVQSANPQSSRHLTNRPPIVEDSQPTDRPHFVSLEDINLDDPFAGYAREGSQTIAGEDISLLFPSTPGDVSRGARAKNLDSSRNSASHKAIVSETQQRQHQSIVDGTPQARFGSKLQSQTRTYSKTGYNYTLPRSSAAISPTNISHRDTNIPSSQREASITRESTQPQGSVKDPRQGKRNTTAAGFKDTDLLARPTKMPKVEPPKHLGPVIEDSQSPLLNGRSRKMTRRASNAPKSEAHIRSFWTLLKRLVLDDKFTRRFAQA</sequence>
<accession>A0A8H3FD16</accession>
<feature type="coiled-coil region" evidence="1">
    <location>
        <begin position="365"/>
        <end position="469"/>
    </location>
</feature>
<feature type="region of interest" description="Disordered" evidence="2">
    <location>
        <begin position="1158"/>
        <end position="1195"/>
    </location>
</feature>
<feature type="region of interest" description="Disordered" evidence="2">
    <location>
        <begin position="914"/>
        <end position="987"/>
    </location>
</feature>
<feature type="compositionally biased region" description="Polar residues" evidence="2">
    <location>
        <begin position="1051"/>
        <end position="1062"/>
    </location>
</feature>
<dbReference type="PANTHER" id="PTHR45615:SF80">
    <property type="entry name" value="GRIP DOMAIN-CONTAINING PROTEIN"/>
    <property type="match status" value="1"/>
</dbReference>
<protein>
    <submittedName>
        <fullName evidence="3">Uncharacterized protein</fullName>
    </submittedName>
</protein>
<feature type="region of interest" description="Disordered" evidence="2">
    <location>
        <begin position="250"/>
        <end position="324"/>
    </location>
</feature>
<evidence type="ECO:0000313" key="3">
    <source>
        <dbReference type="EMBL" id="CAF9922381.1"/>
    </source>
</evidence>
<feature type="coiled-coil region" evidence="1">
    <location>
        <begin position="653"/>
        <end position="680"/>
    </location>
</feature>
<dbReference type="OrthoDB" id="5361955at2759"/>
<feature type="region of interest" description="Disordered" evidence="2">
    <location>
        <begin position="49"/>
        <end position="234"/>
    </location>
</feature>
<feature type="region of interest" description="Disordered" evidence="2">
    <location>
        <begin position="1051"/>
        <end position="1146"/>
    </location>
</feature>
<feature type="compositionally biased region" description="Polar residues" evidence="2">
    <location>
        <begin position="251"/>
        <end position="265"/>
    </location>
</feature>
<name>A0A8H3FD16_9LECA</name>
<comment type="caution">
    <text evidence="3">The sequence shown here is derived from an EMBL/GenBank/DDBJ whole genome shotgun (WGS) entry which is preliminary data.</text>
</comment>
<feature type="compositionally biased region" description="Polar residues" evidence="2">
    <location>
        <begin position="169"/>
        <end position="183"/>
    </location>
</feature>
<feature type="compositionally biased region" description="Polar residues" evidence="2">
    <location>
        <begin position="1073"/>
        <end position="1127"/>
    </location>
</feature>
<dbReference type="EMBL" id="CAJPDT010000030">
    <property type="protein sequence ID" value="CAF9922381.1"/>
    <property type="molecule type" value="Genomic_DNA"/>
</dbReference>
<proteinExistence type="predicted"/>
<evidence type="ECO:0000313" key="4">
    <source>
        <dbReference type="Proteomes" id="UP000664534"/>
    </source>
</evidence>
<feature type="coiled-coil region" evidence="1">
    <location>
        <begin position="812"/>
        <end position="860"/>
    </location>
</feature>